<dbReference type="EMBL" id="SWLB01000022">
    <property type="protein sequence ID" value="KAF3324391.1"/>
    <property type="molecule type" value="Genomic_DNA"/>
</dbReference>
<feature type="domain" description="KIB1-4 beta-propeller" evidence="1">
    <location>
        <begin position="12"/>
        <end position="280"/>
    </location>
</feature>
<dbReference type="InterPro" id="IPR011043">
    <property type="entry name" value="Gal_Oxase/kelch_b-propeller"/>
</dbReference>
<accession>A0A833QM12</accession>
<evidence type="ECO:0000313" key="2">
    <source>
        <dbReference type="EMBL" id="KAF3324391.1"/>
    </source>
</evidence>
<keyword evidence="3" id="KW-1185">Reference proteome</keyword>
<protein>
    <submittedName>
        <fullName evidence="2">F-box protein family-like protein</fullName>
    </submittedName>
</protein>
<feature type="domain" description="KIB1-4 beta-propeller" evidence="1">
    <location>
        <begin position="425"/>
        <end position="651"/>
    </location>
</feature>
<gene>
    <name evidence="2" type="ORF">FCM35_KLT11858</name>
</gene>
<proteinExistence type="predicted"/>
<dbReference type="Proteomes" id="UP000623129">
    <property type="component" value="Unassembled WGS sequence"/>
</dbReference>
<dbReference type="PANTHER" id="PTHR33127">
    <property type="entry name" value="TRANSMEMBRANE PROTEIN"/>
    <property type="match status" value="1"/>
</dbReference>
<reference evidence="2" key="1">
    <citation type="submission" date="2020-01" db="EMBL/GenBank/DDBJ databases">
        <title>Genome sequence of Kobresia littledalei, the first chromosome-level genome in the family Cyperaceae.</title>
        <authorList>
            <person name="Qu G."/>
        </authorList>
    </citation>
    <scope>NUCLEOTIDE SEQUENCE</scope>
    <source>
        <strain evidence="2">C.B.Clarke</strain>
        <tissue evidence="2">Leaf</tissue>
    </source>
</reference>
<comment type="caution">
    <text evidence="2">The sequence shown here is derived from an EMBL/GenBank/DDBJ whole genome shotgun (WGS) entry which is preliminary data.</text>
</comment>
<name>A0A833QM12_9POAL</name>
<dbReference type="SUPFAM" id="SSF50965">
    <property type="entry name" value="Galactose oxidase, central domain"/>
    <property type="match status" value="1"/>
</dbReference>
<dbReference type="PANTHER" id="PTHR33127:SF97">
    <property type="entry name" value="OS08G0448300 PROTEIN"/>
    <property type="match status" value="1"/>
</dbReference>
<dbReference type="InterPro" id="IPR005174">
    <property type="entry name" value="KIB1-4_b-propeller"/>
</dbReference>
<dbReference type="AlphaFoldDB" id="A0A833QM12"/>
<evidence type="ECO:0000259" key="1">
    <source>
        <dbReference type="Pfam" id="PF03478"/>
    </source>
</evidence>
<sequence>MKTNVEEKEIGEIKGKVCFGCIDEWLFLWDKQSKECFFLELNSLSKVHLPPLPREFSIMNLQPFPRECSIMTAFTLSSYPNHPDCMVIFTGEKLDRRTPFTEEVTGFFVMYCRPHDEKWTKLPLYEPSKKKKKLPLHGVEDEDEQLLTGETCVILNNKLYTYSVFHVIVFDIPSLLAGQIDMRTIKAPMHTIYPLTDMVSTHLVESCGHVYLVRMYNYERGPIINMDIYCLDTSSDKWSRVDSIGERAFFLSHKCYTSVCAMDAGVSCNCIYYVPCSDEDERRIYKFCLDDNTMTFRSISIEHTEHESIFCWFVPRRTRKMIRDFSLSPTIVLNEDSDYKVLTEEKITRNTSRPWTDLPMRLFELLPQHVSLVDCVRLFAVCKAWNLTSDSIPKEKIWPWLLCQEKLDDTYKLLEPLNGEEYRTKIGLPSSVCPTQMLCSKDGWVVVHGGDHAMFMVNPMIQHVVKLPALTVFDENFHGITFTSVPTSPDCIVIGLFTDNIDVEIHVWHFGEEEWTFIFGDKIEFNIANTNPVFHHGEMYFLGEYGELGVFNPIEQTWDILINYTELVCLEGDSYFRGTHDRFLLELGEDLISVFKYNYLDYEIRVFKLDKVKIEWIELEDLAGWTLFLDPRSSFAKLSPHKSWSNKIFFTTIYSGTTKSTCASYCMESKRYEMNFCDTKKPLECVWLEPNLITKG</sequence>
<evidence type="ECO:0000313" key="3">
    <source>
        <dbReference type="Proteomes" id="UP000623129"/>
    </source>
</evidence>
<organism evidence="2 3">
    <name type="scientific">Carex littledalei</name>
    <dbReference type="NCBI Taxonomy" id="544730"/>
    <lineage>
        <taxon>Eukaryota</taxon>
        <taxon>Viridiplantae</taxon>
        <taxon>Streptophyta</taxon>
        <taxon>Embryophyta</taxon>
        <taxon>Tracheophyta</taxon>
        <taxon>Spermatophyta</taxon>
        <taxon>Magnoliopsida</taxon>
        <taxon>Liliopsida</taxon>
        <taxon>Poales</taxon>
        <taxon>Cyperaceae</taxon>
        <taxon>Cyperoideae</taxon>
        <taxon>Cariceae</taxon>
        <taxon>Carex</taxon>
        <taxon>Carex subgen. Euthyceras</taxon>
    </lineage>
</organism>
<dbReference type="OrthoDB" id="679467at2759"/>
<dbReference type="Pfam" id="PF03478">
    <property type="entry name" value="Beta-prop_KIB1-4"/>
    <property type="match status" value="2"/>
</dbReference>